<keyword evidence="3" id="KW-1185">Reference proteome</keyword>
<reference evidence="2 3" key="1">
    <citation type="journal article" date="2019" name="Int. J. Syst. Evol. Microbiol.">
        <title>The Global Catalogue of Microorganisms (GCM) 10K type strain sequencing project: providing services to taxonomists for standard genome sequencing and annotation.</title>
        <authorList>
            <consortium name="The Broad Institute Genomics Platform"/>
            <consortium name="The Broad Institute Genome Sequencing Center for Infectious Disease"/>
            <person name="Wu L."/>
            <person name="Ma J."/>
        </authorList>
    </citation>
    <scope>NUCLEOTIDE SEQUENCE [LARGE SCALE GENOMIC DNA]</scope>
    <source>
        <strain evidence="2 3">JCM 15672</strain>
    </source>
</reference>
<evidence type="ECO:0000313" key="3">
    <source>
        <dbReference type="Proteomes" id="UP001501196"/>
    </source>
</evidence>
<organism evidence="2 3">
    <name type="scientific">Agromyces tropicus</name>
    <dbReference type="NCBI Taxonomy" id="555371"/>
    <lineage>
        <taxon>Bacteria</taxon>
        <taxon>Bacillati</taxon>
        <taxon>Actinomycetota</taxon>
        <taxon>Actinomycetes</taxon>
        <taxon>Micrococcales</taxon>
        <taxon>Microbacteriaceae</taxon>
        <taxon>Agromyces</taxon>
    </lineage>
</organism>
<keyword evidence="1" id="KW-0812">Transmembrane</keyword>
<gene>
    <name evidence="2" type="ORF">GCM10009819_20250</name>
</gene>
<dbReference type="EMBL" id="BAAAPW010000002">
    <property type="protein sequence ID" value="GAA2035689.1"/>
    <property type="molecule type" value="Genomic_DNA"/>
</dbReference>
<feature type="transmembrane region" description="Helical" evidence="1">
    <location>
        <begin position="48"/>
        <end position="69"/>
    </location>
</feature>
<feature type="transmembrane region" description="Helical" evidence="1">
    <location>
        <begin position="90"/>
        <end position="116"/>
    </location>
</feature>
<sequence>MWWAGHVQLPIAVALAIAWTPVFLIGATSPPGGISAGPGILGVQSPGFWPSLLGLGMAGPFALSGLMLRAHADAPAYRAEPIGDGLLRRLLLLTAAVVGIAVISIALTVVAVLLLLQVGSWVRGTS</sequence>
<name>A0ABN2UE68_9MICO</name>
<keyword evidence="1" id="KW-0472">Membrane</keyword>
<comment type="caution">
    <text evidence="2">The sequence shown here is derived from an EMBL/GenBank/DDBJ whole genome shotgun (WGS) entry which is preliminary data.</text>
</comment>
<protein>
    <submittedName>
        <fullName evidence="2">Uncharacterized protein</fullName>
    </submittedName>
</protein>
<accession>A0ABN2UE68</accession>
<evidence type="ECO:0000313" key="2">
    <source>
        <dbReference type="EMBL" id="GAA2035689.1"/>
    </source>
</evidence>
<proteinExistence type="predicted"/>
<dbReference type="RefSeq" id="WP_344372720.1">
    <property type="nucleotide sequence ID" value="NZ_BAAAPW010000002.1"/>
</dbReference>
<keyword evidence="1" id="KW-1133">Transmembrane helix</keyword>
<dbReference type="Proteomes" id="UP001501196">
    <property type="component" value="Unassembled WGS sequence"/>
</dbReference>
<feature type="transmembrane region" description="Helical" evidence="1">
    <location>
        <begin position="7"/>
        <end position="28"/>
    </location>
</feature>
<evidence type="ECO:0000256" key="1">
    <source>
        <dbReference type="SAM" id="Phobius"/>
    </source>
</evidence>